<dbReference type="Gene3D" id="3.30.420.10">
    <property type="entry name" value="Ribonuclease H-like superfamily/Ribonuclease H"/>
    <property type="match status" value="1"/>
</dbReference>
<organism evidence="2 3">
    <name type="scientific">Digitaria exilis</name>
    <dbReference type="NCBI Taxonomy" id="1010633"/>
    <lineage>
        <taxon>Eukaryota</taxon>
        <taxon>Viridiplantae</taxon>
        <taxon>Streptophyta</taxon>
        <taxon>Embryophyta</taxon>
        <taxon>Tracheophyta</taxon>
        <taxon>Spermatophyta</taxon>
        <taxon>Magnoliopsida</taxon>
        <taxon>Liliopsida</taxon>
        <taxon>Poales</taxon>
        <taxon>Poaceae</taxon>
        <taxon>PACMAD clade</taxon>
        <taxon>Panicoideae</taxon>
        <taxon>Panicodae</taxon>
        <taxon>Paniceae</taxon>
        <taxon>Anthephorinae</taxon>
        <taxon>Digitaria</taxon>
    </lineage>
</organism>
<protein>
    <recommendedName>
        <fullName evidence="1">RNase H type-1 domain-containing protein</fullName>
    </recommendedName>
</protein>
<keyword evidence="3" id="KW-1185">Reference proteome</keyword>
<dbReference type="InterPro" id="IPR044730">
    <property type="entry name" value="RNase_H-like_dom_plant"/>
</dbReference>
<dbReference type="InterPro" id="IPR052929">
    <property type="entry name" value="RNase_H-like_EbsB-rel"/>
</dbReference>
<comment type="caution">
    <text evidence="2">The sequence shown here is derived from an EMBL/GenBank/DDBJ whole genome shotgun (WGS) entry which is preliminary data.</text>
</comment>
<gene>
    <name evidence="2" type="ORF">HU200_050193</name>
</gene>
<feature type="domain" description="RNase H type-1" evidence="1">
    <location>
        <begin position="94"/>
        <end position="216"/>
    </location>
</feature>
<dbReference type="EMBL" id="JACEFO010002248">
    <property type="protein sequence ID" value="KAF8670926.1"/>
    <property type="molecule type" value="Genomic_DNA"/>
</dbReference>
<dbReference type="GO" id="GO:0003676">
    <property type="term" value="F:nucleic acid binding"/>
    <property type="evidence" value="ECO:0007669"/>
    <property type="project" value="InterPro"/>
</dbReference>
<dbReference type="InterPro" id="IPR012337">
    <property type="entry name" value="RNaseH-like_sf"/>
</dbReference>
<dbReference type="OrthoDB" id="696499at2759"/>
<dbReference type="Proteomes" id="UP000636709">
    <property type="component" value="Unassembled WGS sequence"/>
</dbReference>
<evidence type="ECO:0000313" key="3">
    <source>
        <dbReference type="Proteomes" id="UP000636709"/>
    </source>
</evidence>
<evidence type="ECO:0000259" key="1">
    <source>
        <dbReference type="Pfam" id="PF13456"/>
    </source>
</evidence>
<proteinExistence type="predicted"/>
<dbReference type="PANTHER" id="PTHR47074">
    <property type="entry name" value="BNAC02G40300D PROTEIN"/>
    <property type="match status" value="1"/>
</dbReference>
<dbReference type="AlphaFoldDB" id="A0A835EAG9"/>
<dbReference type="CDD" id="cd06222">
    <property type="entry name" value="RNase_H_like"/>
    <property type="match status" value="1"/>
</dbReference>
<dbReference type="InterPro" id="IPR002156">
    <property type="entry name" value="RNaseH_domain"/>
</dbReference>
<sequence>MSIARRGVDTDSRCPICMRLDEDGGHCFLKCKMAWWDARNKANAGEGLPEIEVVLRRATLMAIDAKMLKEKTHCKPGKKRVKWTPPEPDILKVNIDGAFLESEKSGAWGYIVRTSDGEAVLAGSGRLSSVYDVLYAEMYACLDALSACSEQGMMKIQIESDCSNLVSAMTKSNFDLSPAGALFQDARLFISLNFVSVEFKYCHRSANEYAHELARYGLSRDLDQDCVWSDPLPVFVTNLVTHDQVGYRVNE</sequence>
<dbReference type="Pfam" id="PF13456">
    <property type="entry name" value="RVT_3"/>
    <property type="match status" value="1"/>
</dbReference>
<dbReference type="InterPro" id="IPR036397">
    <property type="entry name" value="RNaseH_sf"/>
</dbReference>
<dbReference type="GO" id="GO:0004523">
    <property type="term" value="F:RNA-DNA hybrid ribonuclease activity"/>
    <property type="evidence" value="ECO:0007669"/>
    <property type="project" value="InterPro"/>
</dbReference>
<dbReference type="SUPFAM" id="SSF53098">
    <property type="entry name" value="Ribonuclease H-like"/>
    <property type="match status" value="1"/>
</dbReference>
<name>A0A835EAG9_9POAL</name>
<evidence type="ECO:0000313" key="2">
    <source>
        <dbReference type="EMBL" id="KAF8670926.1"/>
    </source>
</evidence>
<accession>A0A835EAG9</accession>
<reference evidence="2" key="1">
    <citation type="submission" date="2020-07" db="EMBL/GenBank/DDBJ databases">
        <title>Genome sequence and genetic diversity analysis of an under-domesticated orphan crop, white fonio (Digitaria exilis).</title>
        <authorList>
            <person name="Bennetzen J.L."/>
            <person name="Chen S."/>
            <person name="Ma X."/>
            <person name="Wang X."/>
            <person name="Yssel A.E.J."/>
            <person name="Chaluvadi S.R."/>
            <person name="Johnson M."/>
            <person name="Gangashetty P."/>
            <person name="Hamidou F."/>
            <person name="Sanogo M.D."/>
            <person name="Zwaenepoel A."/>
            <person name="Wallace J."/>
            <person name="Van De Peer Y."/>
            <person name="Van Deynze A."/>
        </authorList>
    </citation>
    <scope>NUCLEOTIDE SEQUENCE</scope>
    <source>
        <tissue evidence="2">Leaves</tissue>
    </source>
</reference>
<dbReference type="PANTHER" id="PTHR47074:SF70">
    <property type="entry name" value="OS07G0513450 PROTEIN"/>
    <property type="match status" value="1"/>
</dbReference>